<evidence type="ECO:0000313" key="4">
    <source>
        <dbReference type="Proteomes" id="UP000078397"/>
    </source>
</evidence>
<dbReference type="Proteomes" id="UP000078397">
    <property type="component" value="Unassembled WGS sequence"/>
</dbReference>
<dbReference type="InterPro" id="IPR039124">
    <property type="entry name" value="PRA1-like"/>
</dbReference>
<feature type="compositionally biased region" description="Polar residues" evidence="1">
    <location>
        <begin position="277"/>
        <end position="294"/>
    </location>
</feature>
<dbReference type="InterPro" id="IPR029482">
    <property type="entry name" value="HRXXH"/>
</dbReference>
<dbReference type="GO" id="GO:0005576">
    <property type="term" value="C:extracellular region"/>
    <property type="evidence" value="ECO:0007669"/>
    <property type="project" value="TreeGrafter"/>
</dbReference>
<reference evidence="3 4" key="1">
    <citation type="journal article" date="2016" name="PLoS Pathog.">
        <title>Biosynthesis of antibiotic leucinostatins in bio-control fungus Purpureocillium lilacinum and their inhibition on phytophthora revealed by genome mining.</title>
        <authorList>
            <person name="Wang G."/>
            <person name="Liu Z."/>
            <person name="Lin R."/>
            <person name="Li E."/>
            <person name="Mao Z."/>
            <person name="Ling J."/>
            <person name="Yang Y."/>
            <person name="Yin W.B."/>
            <person name="Xie B."/>
        </authorList>
    </citation>
    <scope>NUCLEOTIDE SEQUENCE [LARGE SCALE GENOMIC DNA]</scope>
    <source>
        <strain evidence="3">170</strain>
    </source>
</reference>
<dbReference type="GO" id="GO:0008237">
    <property type="term" value="F:metallopeptidase activity"/>
    <property type="evidence" value="ECO:0007669"/>
    <property type="project" value="InterPro"/>
</dbReference>
<organism evidence="3 4">
    <name type="scientific">Pochonia chlamydosporia 170</name>
    <dbReference type="NCBI Taxonomy" id="1380566"/>
    <lineage>
        <taxon>Eukaryota</taxon>
        <taxon>Fungi</taxon>
        <taxon>Dikarya</taxon>
        <taxon>Ascomycota</taxon>
        <taxon>Pezizomycotina</taxon>
        <taxon>Sordariomycetes</taxon>
        <taxon>Hypocreomycetidae</taxon>
        <taxon>Hypocreales</taxon>
        <taxon>Clavicipitaceae</taxon>
        <taxon>Pochonia</taxon>
    </lineage>
</organism>
<proteinExistence type="predicted"/>
<protein>
    <submittedName>
        <fullName evidence="3">Major allergen Asp f 2-like protein</fullName>
    </submittedName>
</protein>
<accession>A0A179F7L3</accession>
<dbReference type="STRING" id="1380566.A0A179F7L3"/>
<dbReference type="OrthoDB" id="4689212at2759"/>
<keyword evidence="4" id="KW-1185">Reference proteome</keyword>
<comment type="caution">
    <text evidence="3">The sequence shown here is derived from an EMBL/GenBank/DDBJ whole genome shotgun (WGS) entry which is preliminary data.</text>
</comment>
<dbReference type="CDD" id="cd11307">
    <property type="entry name" value="M35_Asp_f2_like"/>
    <property type="match status" value="1"/>
</dbReference>
<sequence>MLRYSGIRRDYMQVLITHLAMMYFTFTSVLFLSLSSASPVTVQRETPTLTISAPTESSNPVHQWASGWKPFFNIHESCNSSLKAQLQQGLDDTVQLAQHARDHLLRWGHQSEFTQKYFGNGSTAHAIGWYDRIISADKTGMLFRCDDPDRNCETQKGWGGHWRGSNATTETVICPLSFEMRRPLSSVCNLGYTVTGSKLNTFWATDLMHRLFHVPVVSEGLVDHYAHGYLGILELAKTQPEKSGIDSDTLQYFSIDVWAYDIAAPGVGCTGKKPKETPSSATMTKPEPSSTATAVTPCHTHDDGVVHCA</sequence>
<gene>
    <name evidence="3" type="ORF">VFPPC_09266</name>
</gene>
<dbReference type="InterPro" id="IPR024079">
    <property type="entry name" value="MetalloPept_cat_dom_sf"/>
</dbReference>
<dbReference type="EMBL" id="LSBJ02000007">
    <property type="protein sequence ID" value="OAQ61418.1"/>
    <property type="molecule type" value="Genomic_DNA"/>
</dbReference>
<name>A0A179F7L3_METCM</name>
<dbReference type="SUPFAM" id="SSF55486">
    <property type="entry name" value="Metalloproteases ('zincins'), catalytic domain"/>
    <property type="match status" value="1"/>
</dbReference>
<dbReference type="GeneID" id="28851824"/>
<dbReference type="Gene3D" id="3.40.390.10">
    <property type="entry name" value="Collagenase (Catalytic Domain)"/>
    <property type="match status" value="1"/>
</dbReference>
<dbReference type="Pfam" id="PF13933">
    <property type="entry name" value="HRXXH"/>
    <property type="match status" value="1"/>
</dbReference>
<dbReference type="PANTHER" id="PTHR39399">
    <property type="entry name" value="PROTEIN ZPS1"/>
    <property type="match status" value="1"/>
</dbReference>
<feature type="region of interest" description="Disordered" evidence="1">
    <location>
        <begin position="271"/>
        <end position="296"/>
    </location>
</feature>
<dbReference type="GO" id="GO:0005178">
    <property type="term" value="F:integrin binding"/>
    <property type="evidence" value="ECO:0007669"/>
    <property type="project" value="TreeGrafter"/>
</dbReference>
<dbReference type="GO" id="GO:0009986">
    <property type="term" value="C:cell surface"/>
    <property type="evidence" value="ECO:0007669"/>
    <property type="project" value="TreeGrafter"/>
</dbReference>
<dbReference type="RefSeq" id="XP_018139122.1">
    <property type="nucleotide sequence ID" value="XM_018287830.1"/>
</dbReference>
<dbReference type="PANTHER" id="PTHR39399:SF1">
    <property type="entry name" value="PROTEIN ZPS1"/>
    <property type="match status" value="1"/>
</dbReference>
<dbReference type="AlphaFoldDB" id="A0A179F7L3"/>
<evidence type="ECO:0000256" key="1">
    <source>
        <dbReference type="SAM" id="MobiDB-lite"/>
    </source>
</evidence>
<dbReference type="GO" id="GO:0008270">
    <property type="term" value="F:zinc ion binding"/>
    <property type="evidence" value="ECO:0007669"/>
    <property type="project" value="TreeGrafter"/>
</dbReference>
<evidence type="ECO:0000259" key="2">
    <source>
        <dbReference type="Pfam" id="PF13933"/>
    </source>
</evidence>
<evidence type="ECO:0000313" key="3">
    <source>
        <dbReference type="EMBL" id="OAQ61418.1"/>
    </source>
</evidence>
<dbReference type="GO" id="GO:0009277">
    <property type="term" value="C:fungal-type cell wall"/>
    <property type="evidence" value="ECO:0007669"/>
    <property type="project" value="TreeGrafter"/>
</dbReference>
<dbReference type="KEGG" id="pchm:VFPPC_09266"/>
<feature type="domain" description="Putative peptidase" evidence="2">
    <location>
        <begin position="29"/>
        <end position="272"/>
    </location>
</feature>